<dbReference type="SUPFAM" id="SSF52540">
    <property type="entry name" value="P-loop containing nucleoside triphosphate hydrolases"/>
    <property type="match status" value="1"/>
</dbReference>
<dbReference type="GO" id="GO:0016020">
    <property type="term" value="C:membrane"/>
    <property type="evidence" value="ECO:0007669"/>
    <property type="project" value="UniProtKB-SubCell"/>
</dbReference>
<accession>A0A1X6NM14</accession>
<feature type="domain" description="ABC transporter" evidence="10">
    <location>
        <begin position="80"/>
        <end position="319"/>
    </location>
</feature>
<keyword evidence="5" id="KW-0547">Nucleotide-binding</keyword>
<evidence type="ECO:0000256" key="4">
    <source>
        <dbReference type="ARBA" id="ARBA00022692"/>
    </source>
</evidence>
<gene>
    <name evidence="11" type="ORF">BU14_1332s0001</name>
</gene>
<dbReference type="Pfam" id="PF00005">
    <property type="entry name" value="ABC_tran"/>
    <property type="match status" value="1"/>
</dbReference>
<dbReference type="GO" id="GO:0005524">
    <property type="term" value="F:ATP binding"/>
    <property type="evidence" value="ECO:0007669"/>
    <property type="project" value="UniProtKB-KW"/>
</dbReference>
<dbReference type="PROSITE" id="PS50893">
    <property type="entry name" value="ABC_TRANSPORTER_2"/>
    <property type="match status" value="1"/>
</dbReference>
<dbReference type="InterPro" id="IPR013525">
    <property type="entry name" value="ABC2_TM"/>
</dbReference>
<evidence type="ECO:0000256" key="7">
    <source>
        <dbReference type="ARBA" id="ARBA00022989"/>
    </source>
</evidence>
<evidence type="ECO:0000256" key="8">
    <source>
        <dbReference type="ARBA" id="ARBA00023136"/>
    </source>
</evidence>
<dbReference type="PANTHER" id="PTHR48041:SF98">
    <property type="entry name" value="TRANSPORTER, PUTATIVE (EUROFUNG)-RELATED"/>
    <property type="match status" value="1"/>
</dbReference>
<proteinExistence type="predicted"/>
<dbReference type="InterPro" id="IPR043926">
    <property type="entry name" value="ABCG_dom"/>
</dbReference>
<evidence type="ECO:0000259" key="10">
    <source>
        <dbReference type="PROSITE" id="PS50893"/>
    </source>
</evidence>
<dbReference type="OrthoDB" id="66620at2759"/>
<evidence type="ECO:0000256" key="5">
    <source>
        <dbReference type="ARBA" id="ARBA00022741"/>
    </source>
</evidence>
<dbReference type="InterPro" id="IPR017871">
    <property type="entry name" value="ABC_transporter-like_CS"/>
</dbReference>
<keyword evidence="12" id="KW-1185">Reference proteome</keyword>
<keyword evidence="7 9" id="KW-1133">Transmembrane helix</keyword>
<feature type="transmembrane region" description="Helical" evidence="9">
    <location>
        <begin position="663"/>
        <end position="685"/>
    </location>
</feature>
<dbReference type="GO" id="GO:0140359">
    <property type="term" value="F:ABC-type transporter activity"/>
    <property type="evidence" value="ECO:0007669"/>
    <property type="project" value="InterPro"/>
</dbReference>
<dbReference type="Proteomes" id="UP000218209">
    <property type="component" value="Unassembled WGS sequence"/>
</dbReference>
<dbReference type="InterPro" id="IPR050352">
    <property type="entry name" value="ABCG_transporters"/>
</dbReference>
<evidence type="ECO:0000256" key="3">
    <source>
        <dbReference type="ARBA" id="ARBA00022448"/>
    </source>
</evidence>
<sequence>MDSDDEVSLSALPAPGSLDHGRADCALDVGQAATSFRAQQVPVLSWLGLSVSVPLHGRFRRCLSWVLGGDSGRKKRRCFSQDSDAGSSEAEDLSRFKPLLTSIDGAVSAGEILYIMGASGAGKSMLLDALADRLRLPVRGQTHLFGLPRVAGFNGLCRYIQQDDTMFSSLSCRETLEYAAAFAGVPSTELDGVVDHALQVLGLESVAKIRVGGRFFRGLSGGQRRRLAVGCQVVTKPTLLLCDEVMSGLDSHAAGQVMRHLRDVADAGSAVVVTVHTPTAEMFGMSDNLCLLSGGRVAYFGPSDAVEAYFTDTLGFTLPSRMSVAEWVLSLCNGDFSASTASVADDICSAWPESDARVRLLSRIAGRDVGSLWDTAIRASRVGGDNVDPVAELDVATAPDRASVAELRRGCACSVWMQTWLLTKRSLVDTVRNPEVMWLRLAVHLGLALIIGLAWTRRTTTTAAHLFDLLGLLFFVQAFFVQASLSVLPVYVEEREIVTRERANRQYLLVSFMAAHLLVEAAFLAVLAVSAGTMIFFLCGLNPLPDRYLFFIAIQWLSLMVTESLVLLVAAMTPVMLVGLAATAFILALFTVVQGFVIRMENLGPVRFVRWVSFHGFALGAMFANEFRGRTFPASPNTWPPYPEDVNGDVFMQSFQFPTQNRAVAVSVLVGMVVFYRVAAFAWIWTFHNGKN</sequence>
<keyword evidence="8 9" id="KW-0472">Membrane</keyword>
<feature type="transmembrane region" description="Helical" evidence="9">
    <location>
        <begin position="467"/>
        <end position="492"/>
    </location>
</feature>
<feature type="transmembrane region" description="Helical" evidence="9">
    <location>
        <begin position="577"/>
        <end position="598"/>
    </location>
</feature>
<protein>
    <recommendedName>
        <fullName evidence="2">Probable ATP-dependent transporter ycf16</fullName>
    </recommendedName>
</protein>
<keyword evidence="4 9" id="KW-0812">Transmembrane</keyword>
<evidence type="ECO:0000256" key="1">
    <source>
        <dbReference type="ARBA" id="ARBA00004141"/>
    </source>
</evidence>
<evidence type="ECO:0000313" key="12">
    <source>
        <dbReference type="Proteomes" id="UP000218209"/>
    </source>
</evidence>
<dbReference type="AlphaFoldDB" id="A0A1X6NM14"/>
<reference evidence="11 12" key="1">
    <citation type="submission" date="2017-03" db="EMBL/GenBank/DDBJ databases">
        <title>WGS assembly of Porphyra umbilicalis.</title>
        <authorList>
            <person name="Brawley S.H."/>
            <person name="Blouin N.A."/>
            <person name="Ficko-Blean E."/>
            <person name="Wheeler G.L."/>
            <person name="Lohr M."/>
            <person name="Goodson H.V."/>
            <person name="Jenkins J.W."/>
            <person name="Blaby-Haas C.E."/>
            <person name="Helliwell K.E."/>
            <person name="Chan C."/>
            <person name="Marriage T."/>
            <person name="Bhattacharya D."/>
            <person name="Klein A.S."/>
            <person name="Badis Y."/>
            <person name="Brodie J."/>
            <person name="Cao Y."/>
            <person name="Collen J."/>
            <person name="Dittami S.M."/>
            <person name="Gachon C.M."/>
            <person name="Green B.R."/>
            <person name="Karpowicz S."/>
            <person name="Kim J.W."/>
            <person name="Kudahl U."/>
            <person name="Lin S."/>
            <person name="Michel G."/>
            <person name="Mittag M."/>
            <person name="Olson B.J."/>
            <person name="Pangilinan J."/>
            <person name="Peng Y."/>
            <person name="Qiu H."/>
            <person name="Shu S."/>
            <person name="Singer J.T."/>
            <person name="Smith A.G."/>
            <person name="Sprecher B.N."/>
            <person name="Wagner V."/>
            <person name="Wang W."/>
            <person name="Wang Z.-Y."/>
            <person name="Yan J."/>
            <person name="Yarish C."/>
            <person name="Zoeuner-Riek S."/>
            <person name="Zhuang Y."/>
            <person name="Zou Y."/>
            <person name="Lindquist E.A."/>
            <person name="Grimwood J."/>
            <person name="Barry K."/>
            <person name="Rokhsar D.S."/>
            <person name="Schmutz J."/>
            <person name="Stiller J.W."/>
            <person name="Grossman A.R."/>
            <person name="Prochnik S.E."/>
        </authorList>
    </citation>
    <scope>NUCLEOTIDE SEQUENCE [LARGE SCALE GENOMIC DNA]</scope>
    <source>
        <strain evidence="11">4086291</strain>
    </source>
</reference>
<comment type="subcellular location">
    <subcellularLocation>
        <location evidence="1">Membrane</location>
        <topology evidence="1">Multi-pass membrane protein</topology>
    </subcellularLocation>
</comment>
<evidence type="ECO:0000256" key="2">
    <source>
        <dbReference type="ARBA" id="ARBA00014334"/>
    </source>
</evidence>
<dbReference type="PROSITE" id="PS00211">
    <property type="entry name" value="ABC_TRANSPORTER_1"/>
    <property type="match status" value="1"/>
</dbReference>
<feature type="transmembrane region" description="Helical" evidence="9">
    <location>
        <begin position="512"/>
        <end position="541"/>
    </location>
</feature>
<organism evidence="11 12">
    <name type="scientific">Porphyra umbilicalis</name>
    <name type="common">Purple laver</name>
    <name type="synonym">Red alga</name>
    <dbReference type="NCBI Taxonomy" id="2786"/>
    <lineage>
        <taxon>Eukaryota</taxon>
        <taxon>Rhodophyta</taxon>
        <taxon>Bangiophyceae</taxon>
        <taxon>Bangiales</taxon>
        <taxon>Bangiaceae</taxon>
        <taxon>Porphyra</taxon>
    </lineage>
</organism>
<dbReference type="SMART" id="SM00382">
    <property type="entry name" value="AAA"/>
    <property type="match status" value="1"/>
</dbReference>
<feature type="transmembrane region" description="Helical" evidence="9">
    <location>
        <begin position="548"/>
        <end position="571"/>
    </location>
</feature>
<name>A0A1X6NM14_PORUM</name>
<dbReference type="Pfam" id="PF01061">
    <property type="entry name" value="ABC2_membrane"/>
    <property type="match status" value="1"/>
</dbReference>
<dbReference type="InterPro" id="IPR003439">
    <property type="entry name" value="ABC_transporter-like_ATP-bd"/>
</dbReference>
<dbReference type="PANTHER" id="PTHR48041">
    <property type="entry name" value="ABC TRANSPORTER G FAMILY MEMBER 28"/>
    <property type="match status" value="1"/>
</dbReference>
<evidence type="ECO:0000256" key="6">
    <source>
        <dbReference type="ARBA" id="ARBA00022840"/>
    </source>
</evidence>
<feature type="transmembrane region" description="Helical" evidence="9">
    <location>
        <begin position="437"/>
        <end position="455"/>
    </location>
</feature>
<dbReference type="Pfam" id="PF19055">
    <property type="entry name" value="ABC2_membrane_7"/>
    <property type="match status" value="1"/>
</dbReference>
<evidence type="ECO:0000256" key="9">
    <source>
        <dbReference type="SAM" id="Phobius"/>
    </source>
</evidence>
<dbReference type="Gene3D" id="3.40.50.300">
    <property type="entry name" value="P-loop containing nucleotide triphosphate hydrolases"/>
    <property type="match status" value="1"/>
</dbReference>
<keyword evidence="3" id="KW-0813">Transport</keyword>
<evidence type="ECO:0000313" key="11">
    <source>
        <dbReference type="EMBL" id="OSX69628.1"/>
    </source>
</evidence>
<keyword evidence="6" id="KW-0067">ATP-binding</keyword>
<dbReference type="InterPro" id="IPR003593">
    <property type="entry name" value="AAA+_ATPase"/>
</dbReference>
<dbReference type="GO" id="GO:0016887">
    <property type="term" value="F:ATP hydrolysis activity"/>
    <property type="evidence" value="ECO:0007669"/>
    <property type="project" value="InterPro"/>
</dbReference>
<dbReference type="InterPro" id="IPR027417">
    <property type="entry name" value="P-loop_NTPase"/>
</dbReference>
<dbReference type="EMBL" id="KV919465">
    <property type="protein sequence ID" value="OSX69628.1"/>
    <property type="molecule type" value="Genomic_DNA"/>
</dbReference>